<protein>
    <recommendedName>
        <fullName evidence="1">Plexin TIG domain-containing protein</fullName>
    </recommendedName>
</protein>
<keyword evidence="3" id="KW-1185">Reference proteome</keyword>
<evidence type="ECO:0000313" key="2">
    <source>
        <dbReference type="EMBL" id="KAL0196091.1"/>
    </source>
</evidence>
<dbReference type="EMBL" id="JAMKFB020000004">
    <property type="protein sequence ID" value="KAL0196091.1"/>
    <property type="molecule type" value="Genomic_DNA"/>
</dbReference>
<feature type="non-terminal residue" evidence="2">
    <location>
        <position position="51"/>
    </location>
</feature>
<reference evidence="2 3" key="1">
    <citation type="submission" date="2024-05" db="EMBL/GenBank/DDBJ databases">
        <title>Genome sequencing and assembly of Indian major carp, Cirrhinus mrigala (Hamilton, 1822).</title>
        <authorList>
            <person name="Mohindra V."/>
            <person name="Chowdhury L.M."/>
            <person name="Lal K."/>
            <person name="Jena J.K."/>
        </authorList>
    </citation>
    <scope>NUCLEOTIDE SEQUENCE [LARGE SCALE GENOMIC DNA]</scope>
    <source>
        <strain evidence="2">CM1030</strain>
        <tissue evidence="2">Blood</tissue>
    </source>
</reference>
<evidence type="ECO:0000259" key="1">
    <source>
        <dbReference type="Pfam" id="PF17960"/>
    </source>
</evidence>
<gene>
    <name evidence="2" type="ORF">M9458_009663</name>
</gene>
<organism evidence="2 3">
    <name type="scientific">Cirrhinus mrigala</name>
    <name type="common">Mrigala</name>
    <dbReference type="NCBI Taxonomy" id="683832"/>
    <lineage>
        <taxon>Eukaryota</taxon>
        <taxon>Metazoa</taxon>
        <taxon>Chordata</taxon>
        <taxon>Craniata</taxon>
        <taxon>Vertebrata</taxon>
        <taxon>Euteleostomi</taxon>
        <taxon>Actinopterygii</taxon>
        <taxon>Neopterygii</taxon>
        <taxon>Teleostei</taxon>
        <taxon>Ostariophysi</taxon>
        <taxon>Cypriniformes</taxon>
        <taxon>Cyprinidae</taxon>
        <taxon>Labeoninae</taxon>
        <taxon>Labeonini</taxon>
        <taxon>Cirrhinus</taxon>
    </lineage>
</organism>
<feature type="domain" description="Plexin TIG" evidence="1">
    <location>
        <begin position="2"/>
        <end position="51"/>
    </location>
</feature>
<dbReference type="Proteomes" id="UP001529510">
    <property type="component" value="Unassembled WGS sequence"/>
</dbReference>
<evidence type="ECO:0000313" key="3">
    <source>
        <dbReference type="Proteomes" id="UP001529510"/>
    </source>
</evidence>
<dbReference type="AlphaFoldDB" id="A0ABD0RC60"/>
<accession>A0ABD0RC60</accession>
<sequence>MIDIPSLPSISRPVSLTCVFGDYCTQATMENTRFICDLPMSEYIPLTPETQ</sequence>
<comment type="caution">
    <text evidence="2">The sequence shown here is derived from an EMBL/GenBank/DDBJ whole genome shotgun (WGS) entry which is preliminary data.</text>
</comment>
<dbReference type="Pfam" id="PF17960">
    <property type="entry name" value="TIG_plexin"/>
    <property type="match status" value="1"/>
</dbReference>
<name>A0ABD0RC60_CIRMR</name>
<dbReference type="InterPro" id="IPR041019">
    <property type="entry name" value="TIG1_plexin"/>
</dbReference>
<proteinExistence type="predicted"/>